<keyword evidence="3" id="KW-0813">Transport</keyword>
<dbReference type="PANTHER" id="PTHR42929">
    <property type="entry name" value="INNER MEMBRANE ABC TRANSPORTER PERMEASE PROTEIN YDCU-RELATED-RELATED"/>
    <property type="match status" value="1"/>
</dbReference>
<evidence type="ECO:0000313" key="10">
    <source>
        <dbReference type="Proteomes" id="UP001079430"/>
    </source>
</evidence>
<comment type="caution">
    <text evidence="9">The sequence shown here is derived from an EMBL/GenBank/DDBJ whole genome shotgun (WGS) entry which is preliminary data.</text>
</comment>
<sequence length="80" mass="8490">MIIAVTHVLLPFMILPMLRRPTNHSKGIAPGRPNLGAGVFTTSLKVTLPLSLPAVFAGTPIFILALGFYVTPALVATLRP</sequence>
<feature type="transmembrane region" description="Helical" evidence="8">
    <location>
        <begin position="54"/>
        <end position="78"/>
    </location>
</feature>
<keyword evidence="7 8" id="KW-0472">Membrane</keyword>
<dbReference type="PANTHER" id="PTHR42929:SF5">
    <property type="entry name" value="ABC TRANSPORTER PERMEASE PROTEIN"/>
    <property type="match status" value="1"/>
</dbReference>
<keyword evidence="4" id="KW-1003">Cell membrane</keyword>
<name>A0ABT4KP32_9HYPH</name>
<keyword evidence="6 8" id="KW-1133">Transmembrane helix</keyword>
<dbReference type="InterPro" id="IPR035906">
    <property type="entry name" value="MetI-like_sf"/>
</dbReference>
<reference evidence="9" key="1">
    <citation type="submission" date="2022-10" db="EMBL/GenBank/DDBJ databases">
        <title>Whole genome sequencing of three plant growth promoting bacteria isolated from Vachellia tortilis subsp. raddiana in Morocco.</title>
        <authorList>
            <person name="Hnini M."/>
            <person name="Zouagui R."/>
            <person name="Zouagui H."/>
            <person name="Chemao Elfihri M.-W."/>
            <person name="Ibrahimi A."/>
            <person name="Sbabou L."/>
            <person name="Aurag J."/>
        </authorList>
    </citation>
    <scope>NUCLEOTIDE SEQUENCE</scope>
    <source>
        <strain evidence="9">LMR678</strain>
    </source>
</reference>
<comment type="subcellular location">
    <subcellularLocation>
        <location evidence="1">Cell membrane</location>
        <topology evidence="1">Multi-pass membrane protein</topology>
    </subcellularLocation>
</comment>
<evidence type="ECO:0000256" key="6">
    <source>
        <dbReference type="ARBA" id="ARBA00022989"/>
    </source>
</evidence>
<accession>A0ABT4KP32</accession>
<keyword evidence="5 8" id="KW-0812">Transmembrane</keyword>
<dbReference type="EMBL" id="JAPVOI010000005">
    <property type="protein sequence ID" value="MCZ4093730.1"/>
    <property type="molecule type" value="Genomic_DNA"/>
</dbReference>
<evidence type="ECO:0000256" key="7">
    <source>
        <dbReference type="ARBA" id="ARBA00023136"/>
    </source>
</evidence>
<evidence type="ECO:0000256" key="4">
    <source>
        <dbReference type="ARBA" id="ARBA00022475"/>
    </source>
</evidence>
<evidence type="ECO:0000256" key="2">
    <source>
        <dbReference type="ARBA" id="ARBA00007069"/>
    </source>
</evidence>
<evidence type="ECO:0000256" key="8">
    <source>
        <dbReference type="SAM" id="Phobius"/>
    </source>
</evidence>
<evidence type="ECO:0000256" key="5">
    <source>
        <dbReference type="ARBA" id="ARBA00022692"/>
    </source>
</evidence>
<evidence type="ECO:0000256" key="3">
    <source>
        <dbReference type="ARBA" id="ARBA00022448"/>
    </source>
</evidence>
<comment type="similarity">
    <text evidence="2">Belongs to the binding-protein-dependent transport system permease family. CysTW subfamily.</text>
</comment>
<evidence type="ECO:0000256" key="1">
    <source>
        <dbReference type="ARBA" id="ARBA00004651"/>
    </source>
</evidence>
<dbReference type="SUPFAM" id="SSF161098">
    <property type="entry name" value="MetI-like"/>
    <property type="match status" value="1"/>
</dbReference>
<organism evidence="9 10">
    <name type="scientific">Sinorhizobium psoraleae</name>
    <dbReference type="NCBI Taxonomy" id="520838"/>
    <lineage>
        <taxon>Bacteria</taxon>
        <taxon>Pseudomonadati</taxon>
        <taxon>Pseudomonadota</taxon>
        <taxon>Alphaproteobacteria</taxon>
        <taxon>Hyphomicrobiales</taxon>
        <taxon>Rhizobiaceae</taxon>
        <taxon>Sinorhizobium/Ensifer group</taxon>
        <taxon>Sinorhizobium</taxon>
    </lineage>
</organism>
<keyword evidence="10" id="KW-1185">Reference proteome</keyword>
<dbReference type="Proteomes" id="UP001079430">
    <property type="component" value="Unassembled WGS sequence"/>
</dbReference>
<proteinExistence type="inferred from homology"/>
<protein>
    <submittedName>
        <fullName evidence="9">Uncharacterized protein</fullName>
    </submittedName>
</protein>
<evidence type="ECO:0000313" key="9">
    <source>
        <dbReference type="EMBL" id="MCZ4093730.1"/>
    </source>
</evidence>
<gene>
    <name evidence="9" type="ORF">O3W52_28650</name>
</gene>